<comment type="caution">
    <text evidence="2">The sequence shown here is derived from an EMBL/GenBank/DDBJ whole genome shotgun (WGS) entry which is preliminary data.</text>
</comment>
<dbReference type="AlphaFoldDB" id="A0A9P7YWG1"/>
<evidence type="ECO:0000313" key="2">
    <source>
        <dbReference type="EMBL" id="KAG9240926.1"/>
    </source>
</evidence>
<proteinExistence type="predicted"/>
<name>A0A9P7YWG1_9HELO</name>
<reference evidence="2" key="1">
    <citation type="journal article" date="2021" name="IMA Fungus">
        <title>Genomic characterization of three marine fungi, including Emericellopsis atlantica sp. nov. with signatures of a generalist lifestyle and marine biomass degradation.</title>
        <authorList>
            <person name="Hagestad O.C."/>
            <person name="Hou L."/>
            <person name="Andersen J.H."/>
            <person name="Hansen E.H."/>
            <person name="Altermark B."/>
            <person name="Li C."/>
            <person name="Kuhnert E."/>
            <person name="Cox R.J."/>
            <person name="Crous P.W."/>
            <person name="Spatafora J.W."/>
            <person name="Lail K."/>
            <person name="Amirebrahimi M."/>
            <person name="Lipzen A."/>
            <person name="Pangilinan J."/>
            <person name="Andreopoulos W."/>
            <person name="Hayes R.D."/>
            <person name="Ng V."/>
            <person name="Grigoriev I.V."/>
            <person name="Jackson S.A."/>
            <person name="Sutton T.D.S."/>
            <person name="Dobson A.D.W."/>
            <person name="Rama T."/>
        </authorList>
    </citation>
    <scope>NUCLEOTIDE SEQUENCE</scope>
    <source>
        <strain evidence="2">TRa3180A</strain>
    </source>
</reference>
<evidence type="ECO:0000313" key="3">
    <source>
        <dbReference type="Proteomes" id="UP000887226"/>
    </source>
</evidence>
<organism evidence="2 3">
    <name type="scientific">Calycina marina</name>
    <dbReference type="NCBI Taxonomy" id="1763456"/>
    <lineage>
        <taxon>Eukaryota</taxon>
        <taxon>Fungi</taxon>
        <taxon>Dikarya</taxon>
        <taxon>Ascomycota</taxon>
        <taxon>Pezizomycotina</taxon>
        <taxon>Leotiomycetes</taxon>
        <taxon>Helotiales</taxon>
        <taxon>Pezizellaceae</taxon>
        <taxon>Calycina</taxon>
    </lineage>
</organism>
<keyword evidence="3" id="KW-1185">Reference proteome</keyword>
<dbReference type="EMBL" id="MU254309">
    <property type="protein sequence ID" value="KAG9240926.1"/>
    <property type="molecule type" value="Genomic_DNA"/>
</dbReference>
<protein>
    <submittedName>
        <fullName evidence="2">Uncharacterized protein</fullName>
    </submittedName>
</protein>
<evidence type="ECO:0000256" key="1">
    <source>
        <dbReference type="SAM" id="MobiDB-lite"/>
    </source>
</evidence>
<gene>
    <name evidence="2" type="ORF">BJ878DRAFT_578663</name>
</gene>
<dbReference type="OrthoDB" id="5373426at2759"/>
<dbReference type="Proteomes" id="UP000887226">
    <property type="component" value="Unassembled WGS sequence"/>
</dbReference>
<accession>A0A9P7YWG1</accession>
<feature type="region of interest" description="Disordered" evidence="1">
    <location>
        <begin position="1"/>
        <end position="57"/>
    </location>
</feature>
<sequence>MPLTLSVSRPPLQREPASSQSVFAPGWFEESNMRHHSEDSPSLSPRSSPSPSPPPKFGSRWKRYFRSFGFEGIRFSSTRAWMVLVFLVVLLIIERHYHNAPLGNVIETPFPIGPPENTSPRRPDTIDTFQFYRYRDSCDVSSLQLHSAFAPLCIDRASLLTAMSSGGRIGFDAPYMPRGCDMRWFTSEEVCEILGRFDRVVLVGDSMMRHVMGTINILIRKNIGYGAVTDWNFSQEERNQCFCNEQFDIKFCSVQGIYKTSDVYKNDPQSISCKDPVNVIIEQINTFPVPKEEVGRLQQSIGKRSVRPKAFVLGHGLWSNLEVSKSVAWLDTVLALITTRMTSDWKALLVTPNAAGIQKPDMFLVAQGNKASSPKPKPFDSESHLRPLMLYEERMASEAKTRGIEHLGTWNMSIQSHKFDGVHLDMRGNMVKAMMIINWLNMI</sequence>